<evidence type="ECO:0000259" key="2">
    <source>
        <dbReference type="Pfam" id="PF20661"/>
    </source>
</evidence>
<dbReference type="AlphaFoldDB" id="A0A918XHK0"/>
<dbReference type="Proteomes" id="UP000644693">
    <property type="component" value="Unassembled WGS sequence"/>
</dbReference>
<proteinExistence type="predicted"/>
<dbReference type="InterPro" id="IPR049191">
    <property type="entry name" value="SutA_RBD"/>
</dbReference>
<reference evidence="3" key="1">
    <citation type="journal article" date="2014" name="Int. J. Syst. Evol. Microbiol.">
        <title>Complete genome sequence of Corynebacterium casei LMG S-19264T (=DSM 44701T), isolated from a smear-ripened cheese.</title>
        <authorList>
            <consortium name="US DOE Joint Genome Institute (JGI-PGF)"/>
            <person name="Walter F."/>
            <person name="Albersmeier A."/>
            <person name="Kalinowski J."/>
            <person name="Ruckert C."/>
        </authorList>
    </citation>
    <scope>NUCLEOTIDE SEQUENCE</scope>
    <source>
        <strain evidence="3">KCTC 23430</strain>
    </source>
</reference>
<accession>A0A918XHK0</accession>
<dbReference type="Pfam" id="PF20661">
    <property type="entry name" value="SutA-RBD"/>
    <property type="match status" value="1"/>
</dbReference>
<feature type="region of interest" description="Disordered" evidence="1">
    <location>
        <begin position="40"/>
        <end position="64"/>
    </location>
</feature>
<sequence length="64" mass="7375">MPNHIDSVVDVAKKKMREEIDQQVELFLKRGGRIDVLLPPEPAARHERGSVWHSPNEFADVRDD</sequence>
<organism evidence="3 4">
    <name type="scientific">Parahalioglobus pacificus</name>
    <dbReference type="NCBI Taxonomy" id="930806"/>
    <lineage>
        <taxon>Bacteria</taxon>
        <taxon>Pseudomonadati</taxon>
        <taxon>Pseudomonadota</taxon>
        <taxon>Gammaproteobacteria</taxon>
        <taxon>Cellvibrionales</taxon>
        <taxon>Halieaceae</taxon>
        <taxon>Parahalioglobus</taxon>
    </lineage>
</organism>
<comment type="caution">
    <text evidence="3">The sequence shown here is derived from an EMBL/GenBank/DDBJ whole genome shotgun (WGS) entry which is preliminary data.</text>
</comment>
<feature type="domain" description="Transcriptional regulator SutA RNAP-binding" evidence="2">
    <location>
        <begin position="12"/>
        <end position="36"/>
    </location>
</feature>
<evidence type="ECO:0000313" key="4">
    <source>
        <dbReference type="Proteomes" id="UP000644693"/>
    </source>
</evidence>
<evidence type="ECO:0000313" key="3">
    <source>
        <dbReference type="EMBL" id="GHD31015.1"/>
    </source>
</evidence>
<evidence type="ECO:0000256" key="1">
    <source>
        <dbReference type="SAM" id="MobiDB-lite"/>
    </source>
</evidence>
<name>A0A918XHK0_9GAMM</name>
<dbReference type="RefSeq" id="WP_189476531.1">
    <property type="nucleotide sequence ID" value="NZ_BMYM01000001.1"/>
</dbReference>
<keyword evidence="4" id="KW-1185">Reference proteome</keyword>
<dbReference type="EMBL" id="BMYM01000001">
    <property type="protein sequence ID" value="GHD31015.1"/>
    <property type="molecule type" value="Genomic_DNA"/>
</dbReference>
<protein>
    <recommendedName>
        <fullName evidence="2">Transcriptional regulator SutA RNAP-binding domain-containing protein</fullName>
    </recommendedName>
</protein>
<gene>
    <name evidence="3" type="ORF">GCM10007053_13570</name>
</gene>
<reference evidence="3" key="2">
    <citation type="submission" date="2020-09" db="EMBL/GenBank/DDBJ databases">
        <authorList>
            <person name="Sun Q."/>
            <person name="Kim S."/>
        </authorList>
    </citation>
    <scope>NUCLEOTIDE SEQUENCE</scope>
    <source>
        <strain evidence="3">KCTC 23430</strain>
    </source>
</reference>